<protein>
    <submittedName>
        <fullName evidence="1">Uncharacterized protein</fullName>
    </submittedName>
</protein>
<comment type="caution">
    <text evidence="1">The sequence shown here is derived from an EMBL/GenBank/DDBJ whole genome shotgun (WGS) entry which is preliminary data.</text>
</comment>
<proteinExistence type="predicted"/>
<sequence>MAVNNNMIYTRVCVDCGKVMHNVGRRAERCPECRAVHIRVKALEASYRERTEQLIRQQEERAEAIHQGLVDDNERFTASAGTYGKGRIKEILAAQKKKQPAGVGAPAGCKG</sequence>
<dbReference type="EMBL" id="NMTS02000001">
    <property type="protein sequence ID" value="PLK30548.1"/>
    <property type="molecule type" value="Genomic_DNA"/>
</dbReference>
<gene>
    <name evidence="1" type="ORF">CGS50_002735</name>
</gene>
<name>A0A2J4JRR7_9FIRM</name>
<reference evidence="1 2" key="1">
    <citation type="journal article" date="2017" name="Front. Microbiol.">
        <title>New Insights into the Diversity of the Genus Faecalibacterium.</title>
        <authorList>
            <person name="Benevides L."/>
            <person name="Burman S."/>
            <person name="Martin R."/>
            <person name="Robert V."/>
            <person name="Thomas M."/>
            <person name="Miquel S."/>
            <person name="Chain F."/>
            <person name="Sokol H."/>
            <person name="Bermudez-Humaran L.G."/>
            <person name="Morrison M."/>
            <person name="Langella P."/>
            <person name="Azevedo V.A."/>
            <person name="Chatel J.M."/>
            <person name="Soares S."/>
        </authorList>
    </citation>
    <scope>NUCLEOTIDE SEQUENCE [LARGE SCALE GENOMIC DNA]</scope>
    <source>
        <strain evidence="1 2">CNCM I 4542</strain>
    </source>
</reference>
<dbReference type="Proteomes" id="UP000221015">
    <property type="component" value="Unassembled WGS sequence"/>
</dbReference>
<organism evidence="1 2">
    <name type="scientific">Faecalibacterium prausnitzii</name>
    <dbReference type="NCBI Taxonomy" id="853"/>
    <lineage>
        <taxon>Bacteria</taxon>
        <taxon>Bacillati</taxon>
        <taxon>Bacillota</taxon>
        <taxon>Clostridia</taxon>
        <taxon>Eubacteriales</taxon>
        <taxon>Oscillospiraceae</taxon>
        <taxon>Faecalibacterium</taxon>
    </lineage>
</organism>
<accession>A0A2J4JRR7</accession>
<evidence type="ECO:0000313" key="2">
    <source>
        <dbReference type="Proteomes" id="UP000221015"/>
    </source>
</evidence>
<evidence type="ECO:0000313" key="1">
    <source>
        <dbReference type="EMBL" id="PLK30548.1"/>
    </source>
</evidence>
<dbReference type="RefSeq" id="WP_097781800.1">
    <property type="nucleotide sequence ID" value="NZ_NMTS02000001.1"/>
</dbReference>
<dbReference type="AlphaFoldDB" id="A0A2J4JRR7"/>